<name>A0ACC1QZ09_9HYPO</name>
<dbReference type="Proteomes" id="UP001148737">
    <property type="component" value="Unassembled WGS sequence"/>
</dbReference>
<dbReference type="EMBL" id="JANAKD010000403">
    <property type="protein sequence ID" value="KAJ3494194.1"/>
    <property type="molecule type" value="Genomic_DNA"/>
</dbReference>
<organism evidence="1 2">
    <name type="scientific">Lecanicillium saksenae</name>
    <dbReference type="NCBI Taxonomy" id="468837"/>
    <lineage>
        <taxon>Eukaryota</taxon>
        <taxon>Fungi</taxon>
        <taxon>Dikarya</taxon>
        <taxon>Ascomycota</taxon>
        <taxon>Pezizomycotina</taxon>
        <taxon>Sordariomycetes</taxon>
        <taxon>Hypocreomycetidae</taxon>
        <taxon>Hypocreales</taxon>
        <taxon>Cordycipitaceae</taxon>
        <taxon>Lecanicillium</taxon>
    </lineage>
</organism>
<evidence type="ECO:0000313" key="2">
    <source>
        <dbReference type="Proteomes" id="UP001148737"/>
    </source>
</evidence>
<proteinExistence type="predicted"/>
<evidence type="ECO:0000313" key="1">
    <source>
        <dbReference type="EMBL" id="KAJ3494194.1"/>
    </source>
</evidence>
<keyword evidence="2" id="KW-1185">Reference proteome</keyword>
<sequence length="1196" mass="133513">MDVRDVSGDAQIVAMLRNAEVMHQKAKERNGQLVYNHPPPAVITSNFLATHMSLNMRGPTNTMIYTTQLPPPYLPSERFLDELQPISIQQMRLGEHHRGTSLLLRLLTPANRMNAILGVVEDLAGIAVTLQLYHQAPETIVPSSEVISMGKVLIIKEPFFKCASDGSYSLRVDHPSDVVWPDPSDTRVPDAWRSSVLEIESNEARMQGNDAVKKKLWAKALRLYTDAGRAAATPEEAQLAFVNRSFVNLQLARPENALADAIKMNDQIPATEKARFREIRALYELRAFDRCSESLKEFIESFPENKDARNELQRVNTRLREQNDGVYSFARIYQQANQSSALVDCATFSKLVEVRETGDRGRGLFTTKAVRAGDILLCEKAFVYSYCDISSGSYSMMMDLDTKRAYAGSQATILSQAVQNLYHNPEYSRPFLQLHHGDYKPVSRDRADGNPVVDSFLAAKIISLNSFGAPRTSRDTLSKALKNEKATEDGKAGFGTTGIWVKASYVNHSCVGNCHRSFIGDMQILRATTDLEPGTELSFSYYSPQELESYKDMRDKLKNWGFTCDCVLCQARRATSASLLSKRKTLMQNLQRTLSMQPKSLAKATKLLGEIKETYPSAYPTEAPRLEVQSCCFAIAVEYSKQKKPRKSADMFLEGLHALGYEVTASWPARDGNTQGAPTPDFEIKKWGQPDNMVPWALVNLRNISRSIAPSISPQIFGYAKTATINSASTRQEKLILFISMETMLSRFFDCFVTDCSNPSVRVAGGCGVCERHLCFEHLQPPHHSCDRVRLTSIDDATWKSHEMHEVKRLQGWINDAAVSNIVLELTGKECTIQHFNYGEGMMGCANYHARVSFSDGSNPWLLRVPRVSRVSTSLPRLFIDKLIQSEYATLKFLETLPIPTARAFAYGVTDNDHGVGVSFILMEELPGKPWPGAMADEGSQHSVKIWQQLAEIMAEIQKHPFQMAGSLMPDGASSVKVSAMVTDRFFILSPNGPFTTAIDYYTAYAEQYLQLIADGQAYTAYPVNAYLLYSFLKDRANEVAADEEPVFFLKHIDDKGDHMLVDEHFNITGIIDWQGARVVPRKEAFGYSLVSADMGLLYNGKAGLSASDAAFAAASRSAAISVVGDDDKVRRYIWGLGSEAEWKYALPLAERLLEMFGVDMSWAEWKQEAVTAHYAGDGDARLRALLENVESKENN</sequence>
<reference evidence="1" key="1">
    <citation type="submission" date="2022-07" db="EMBL/GenBank/DDBJ databases">
        <title>Genome Sequence of Lecanicillium saksenae.</title>
        <authorList>
            <person name="Buettner E."/>
        </authorList>
    </citation>
    <scope>NUCLEOTIDE SEQUENCE</scope>
    <source>
        <strain evidence="1">VT-O1</strain>
    </source>
</reference>
<comment type="caution">
    <text evidence="1">The sequence shown here is derived from an EMBL/GenBank/DDBJ whole genome shotgun (WGS) entry which is preliminary data.</text>
</comment>
<protein>
    <submittedName>
        <fullName evidence="1">Uncharacterized protein</fullName>
    </submittedName>
</protein>
<gene>
    <name evidence="1" type="ORF">NLG97_g4237</name>
</gene>
<accession>A0ACC1QZ09</accession>